<gene>
    <name evidence="2" type="ORF">MVLG_07300</name>
</gene>
<protein>
    <submittedName>
        <fullName evidence="2 3">Uncharacterized protein</fullName>
    </submittedName>
</protein>
<dbReference type="AlphaFoldDB" id="U5HJX5"/>
<dbReference type="STRING" id="683840.U5HJX5"/>
<accession>U5HJX5</accession>
<reference evidence="4" key="1">
    <citation type="submission" date="2010-11" db="EMBL/GenBank/DDBJ databases">
        <title>The genome sequence of Microbotryum violaceum strain p1A1 Lamole.</title>
        <authorList>
            <person name="Cuomo C."/>
            <person name="Perlin M."/>
            <person name="Young S.K."/>
            <person name="Zeng Q."/>
            <person name="Gargeya S."/>
            <person name="Alvarado L."/>
            <person name="Berlin A."/>
            <person name="Chapman S.B."/>
            <person name="Chen Z."/>
            <person name="Freedman E."/>
            <person name="Gellesch M."/>
            <person name="Goldberg J."/>
            <person name="Griggs A."/>
            <person name="Gujja S."/>
            <person name="Heilman E."/>
            <person name="Heiman D."/>
            <person name="Howarth C."/>
            <person name="Mehta T."/>
            <person name="Neiman D."/>
            <person name="Pearson M."/>
            <person name="Roberts A."/>
            <person name="Saif S."/>
            <person name="Shea T."/>
            <person name="Shenoy N."/>
            <person name="Sisk P."/>
            <person name="Stolte C."/>
            <person name="Sykes S."/>
            <person name="White J."/>
            <person name="Yandava C."/>
            <person name="Haas B."/>
            <person name="Nusbaum C."/>
            <person name="Birren B."/>
        </authorList>
    </citation>
    <scope>NUCLEOTIDE SEQUENCE [LARGE SCALE GENOMIC DNA]</scope>
    <source>
        <strain evidence="4">p1A1 Lamole</strain>
    </source>
</reference>
<name>U5HJX5_USTV1</name>
<evidence type="ECO:0000313" key="2">
    <source>
        <dbReference type="EMBL" id="KDE02126.1"/>
    </source>
</evidence>
<evidence type="ECO:0000256" key="1">
    <source>
        <dbReference type="SAM" id="MobiDB-lite"/>
    </source>
</evidence>
<dbReference type="EMBL" id="GL542348">
    <property type="protein sequence ID" value="KDE02126.1"/>
    <property type="molecule type" value="Genomic_DNA"/>
</dbReference>
<organism evidence="2">
    <name type="scientific">Microbotryum lychnidis-dioicae (strain p1A1 Lamole / MvSl-1064)</name>
    <name type="common">Anther smut fungus</name>
    <dbReference type="NCBI Taxonomy" id="683840"/>
    <lineage>
        <taxon>Eukaryota</taxon>
        <taxon>Fungi</taxon>
        <taxon>Dikarya</taxon>
        <taxon>Basidiomycota</taxon>
        <taxon>Pucciniomycotina</taxon>
        <taxon>Microbotryomycetes</taxon>
        <taxon>Microbotryales</taxon>
        <taxon>Microbotryaceae</taxon>
        <taxon>Microbotryum</taxon>
    </lineage>
</organism>
<dbReference type="HOGENOM" id="CLU_1876997_0_0_1"/>
<reference evidence="2" key="2">
    <citation type="submission" date="2010-11" db="EMBL/GenBank/DDBJ databases">
        <authorList>
            <consortium name="The Broad Institute Genome Sequencing Platform"/>
            <person name="Earl A."/>
            <person name="Ward D."/>
            <person name="Feldgarden M."/>
            <person name="Gevers D."/>
            <person name="Butler R."/>
            <person name="Young S.K."/>
            <person name="Zeng Q."/>
            <person name="Gargeya S."/>
            <person name="Fitzgerald M."/>
            <person name="Haas B."/>
            <person name="Abouelleil A."/>
            <person name="Alvarado L."/>
            <person name="Arachchi H.M."/>
            <person name="Berlin A."/>
            <person name="Brown A."/>
            <person name="Chapman S.B."/>
            <person name="Chen Z."/>
            <person name="Dunbar C."/>
            <person name="Freedman E."/>
            <person name="Gearin G."/>
            <person name="Gellesch M."/>
            <person name="Goldberg J."/>
            <person name="Griggs A."/>
            <person name="Gujja S."/>
            <person name="Heilman E."/>
            <person name="Heiman D."/>
            <person name="Howarth C."/>
            <person name="Larson L."/>
            <person name="Lui A."/>
            <person name="MacDonald P.J.P."/>
            <person name="Mehta T."/>
            <person name="Montmayeur A."/>
            <person name="Murphy C."/>
            <person name="Neiman D."/>
            <person name="Pearson M."/>
            <person name="Priest M."/>
            <person name="Roberts A."/>
            <person name="Saif S."/>
            <person name="Shea T."/>
            <person name="Shenoy N."/>
            <person name="Sisk P."/>
            <person name="Stolte C."/>
            <person name="Sykes S."/>
            <person name="White J."/>
            <person name="Yandava C."/>
            <person name="Wortman J."/>
            <person name="Nusbaum C."/>
            <person name="Birren B."/>
        </authorList>
    </citation>
    <scope>NUCLEOTIDE SEQUENCE</scope>
    <source>
        <strain evidence="2">P1A1 Lamole</strain>
    </source>
</reference>
<dbReference type="EnsemblFungi" id="MVLG_07300T0">
    <property type="protein sequence ID" value="MVLG_07300T0"/>
    <property type="gene ID" value="MVLG_07300"/>
</dbReference>
<dbReference type="EMBL" id="AEIJ01001579">
    <property type="status" value="NOT_ANNOTATED_CDS"/>
    <property type="molecule type" value="Genomic_DNA"/>
</dbReference>
<dbReference type="Proteomes" id="UP000017200">
    <property type="component" value="Unassembled WGS sequence"/>
</dbReference>
<feature type="region of interest" description="Disordered" evidence="1">
    <location>
        <begin position="115"/>
        <end position="136"/>
    </location>
</feature>
<keyword evidence="4" id="KW-1185">Reference proteome</keyword>
<reference evidence="3" key="4">
    <citation type="submission" date="2015-06" db="UniProtKB">
        <authorList>
            <consortium name="EnsemblFungi"/>
        </authorList>
    </citation>
    <scope>IDENTIFICATION</scope>
</reference>
<proteinExistence type="predicted"/>
<dbReference type="OrthoDB" id="2539031at2759"/>
<sequence>MVLMHNALTPPSQAPVLARAAERAVQNDAAPASNVIRVIMDGPVQIALRKHFGLAETPFMFAPPEGVVLDPEVEKLFSKCVKLNPIVTKATKGFPIARHMYELIRIRPSLSRSRCSGPIFSPRQGDGYRAPQRLSP</sequence>
<evidence type="ECO:0000313" key="4">
    <source>
        <dbReference type="Proteomes" id="UP000017200"/>
    </source>
</evidence>
<evidence type="ECO:0000313" key="3">
    <source>
        <dbReference type="EnsemblFungi" id="MVLG_07300T0"/>
    </source>
</evidence>
<dbReference type="InParanoid" id="U5HJX5"/>
<reference evidence="2 4" key="3">
    <citation type="journal article" date="2015" name="BMC Genomics">
        <title>Sex and parasites: genomic and transcriptomic analysis of Microbotryum lychnidis-dioicae, the biotrophic and plant-castrating anther smut fungus.</title>
        <authorList>
            <person name="Perlin M.H."/>
            <person name="Amselem J."/>
            <person name="Fontanillas E."/>
            <person name="Toh S.S."/>
            <person name="Chen Z."/>
            <person name="Goldberg J."/>
            <person name="Duplessis S."/>
            <person name="Henrissat B."/>
            <person name="Young S."/>
            <person name="Zeng Q."/>
            <person name="Aguileta G."/>
            <person name="Petit E."/>
            <person name="Badouin H."/>
            <person name="Andrews J."/>
            <person name="Razeeq D."/>
            <person name="Gabaldon T."/>
            <person name="Quesneville H."/>
            <person name="Giraud T."/>
            <person name="Hood M.E."/>
            <person name="Schultz D.J."/>
            <person name="Cuomo C.A."/>
        </authorList>
    </citation>
    <scope>NUCLEOTIDE SEQUENCE [LARGE SCALE GENOMIC DNA]</scope>
    <source>
        <strain evidence="4">p1A1 Lamole</strain>
        <strain evidence="2">P1A1 Lamole</strain>
    </source>
</reference>